<proteinExistence type="predicted"/>
<accession>A0AAV2N3U0</accession>
<keyword evidence="3" id="KW-1185">Reference proteome</keyword>
<feature type="compositionally biased region" description="Basic and acidic residues" evidence="1">
    <location>
        <begin position="38"/>
        <end position="70"/>
    </location>
</feature>
<evidence type="ECO:0000313" key="3">
    <source>
        <dbReference type="Proteomes" id="UP001497644"/>
    </source>
</evidence>
<reference evidence="2" key="1">
    <citation type="submission" date="2024-04" db="EMBL/GenBank/DDBJ databases">
        <authorList>
            <consortium name="Molecular Ecology Group"/>
        </authorList>
    </citation>
    <scope>NUCLEOTIDE SEQUENCE</scope>
</reference>
<dbReference type="AlphaFoldDB" id="A0AAV2N3U0"/>
<gene>
    <name evidence="2" type="ORF">LPLAT_LOCUS1292</name>
</gene>
<feature type="compositionally biased region" description="Basic and acidic residues" evidence="1">
    <location>
        <begin position="13"/>
        <end position="22"/>
    </location>
</feature>
<name>A0AAV2N3U0_9HYME</name>
<evidence type="ECO:0000313" key="2">
    <source>
        <dbReference type="EMBL" id="CAL1674736.1"/>
    </source>
</evidence>
<protein>
    <submittedName>
        <fullName evidence="2">Uncharacterized protein</fullName>
    </submittedName>
</protein>
<feature type="region of interest" description="Disordered" evidence="1">
    <location>
        <begin position="1"/>
        <end position="86"/>
    </location>
</feature>
<dbReference type="Proteomes" id="UP001497644">
    <property type="component" value="Chromosome 10"/>
</dbReference>
<sequence>MQRANPDFVSWDTTDRSNRSDLEQVNSDVSRKYVSAEVAEKRGSEGKDGETRVMRPERDKERENRPETRRREKVKRTVPRNVTYEK</sequence>
<dbReference type="EMBL" id="OZ034833">
    <property type="protein sequence ID" value="CAL1674736.1"/>
    <property type="molecule type" value="Genomic_DNA"/>
</dbReference>
<evidence type="ECO:0000256" key="1">
    <source>
        <dbReference type="SAM" id="MobiDB-lite"/>
    </source>
</evidence>
<organism evidence="2 3">
    <name type="scientific">Lasius platythorax</name>
    <dbReference type="NCBI Taxonomy" id="488582"/>
    <lineage>
        <taxon>Eukaryota</taxon>
        <taxon>Metazoa</taxon>
        <taxon>Ecdysozoa</taxon>
        <taxon>Arthropoda</taxon>
        <taxon>Hexapoda</taxon>
        <taxon>Insecta</taxon>
        <taxon>Pterygota</taxon>
        <taxon>Neoptera</taxon>
        <taxon>Endopterygota</taxon>
        <taxon>Hymenoptera</taxon>
        <taxon>Apocrita</taxon>
        <taxon>Aculeata</taxon>
        <taxon>Formicoidea</taxon>
        <taxon>Formicidae</taxon>
        <taxon>Formicinae</taxon>
        <taxon>Lasius</taxon>
        <taxon>Lasius</taxon>
    </lineage>
</organism>